<reference evidence="8 9" key="1">
    <citation type="submission" date="2019-08" db="EMBL/GenBank/DDBJ databases">
        <title>A chromosome-level genome assembly, high-density linkage maps, and genome scans reveal the genomic architecture of hybrid incompatibilities underlying speciation via character displacement in darters (Percidae: Etheostominae).</title>
        <authorList>
            <person name="Moran R.L."/>
            <person name="Catchen J.M."/>
            <person name="Fuller R.C."/>
        </authorList>
    </citation>
    <scope>NUCLEOTIDE SEQUENCE [LARGE SCALE GENOMIC DNA]</scope>
    <source>
        <strain evidence="8">EspeVRDwgs_2016</strain>
        <tissue evidence="8">Muscle</tissue>
    </source>
</reference>
<dbReference type="EC" id="2.3.2.2" evidence="4"/>
<dbReference type="EC" id="3.4.19.13" evidence="4"/>
<keyword evidence="4" id="KW-1133">Transmembrane helix</keyword>
<dbReference type="InterPro" id="IPR036859">
    <property type="entry name" value="CAP-Gly_dom_sf"/>
</dbReference>
<gene>
    <name evidence="8" type="ORF">FQN60_009587</name>
</gene>
<organism evidence="8 9">
    <name type="scientific">Etheostoma spectabile</name>
    <name type="common">orangethroat darter</name>
    <dbReference type="NCBI Taxonomy" id="54343"/>
    <lineage>
        <taxon>Eukaryota</taxon>
        <taxon>Metazoa</taxon>
        <taxon>Chordata</taxon>
        <taxon>Craniata</taxon>
        <taxon>Vertebrata</taxon>
        <taxon>Euteleostomi</taxon>
        <taxon>Actinopterygii</taxon>
        <taxon>Neopterygii</taxon>
        <taxon>Teleostei</taxon>
        <taxon>Neoteleostei</taxon>
        <taxon>Acanthomorphata</taxon>
        <taxon>Eupercaria</taxon>
        <taxon>Perciformes</taxon>
        <taxon>Percoidei</taxon>
        <taxon>Percidae</taxon>
        <taxon>Etheostomatinae</taxon>
        <taxon>Etheostoma</taxon>
    </lineage>
</organism>
<dbReference type="Gene3D" id="1.10.246.130">
    <property type="match status" value="1"/>
</dbReference>
<evidence type="ECO:0000256" key="3">
    <source>
        <dbReference type="PIRSR" id="PIRSR600101-2"/>
    </source>
</evidence>
<dbReference type="PANTHER" id="PTHR11686">
    <property type="entry name" value="GAMMA GLUTAMYL TRANSPEPTIDASE"/>
    <property type="match status" value="1"/>
</dbReference>
<comment type="catalytic activity">
    <reaction evidence="4">
        <text>an S-substituted glutathione + H2O = an S-substituted L-cysteinylglycine + L-glutamate</text>
        <dbReference type="Rhea" id="RHEA:59468"/>
        <dbReference type="ChEBI" id="CHEBI:15377"/>
        <dbReference type="ChEBI" id="CHEBI:29985"/>
        <dbReference type="ChEBI" id="CHEBI:90779"/>
        <dbReference type="ChEBI" id="CHEBI:143103"/>
        <dbReference type="EC" id="3.4.19.13"/>
    </reaction>
</comment>
<evidence type="ECO:0000259" key="7">
    <source>
        <dbReference type="PROSITE" id="PS50245"/>
    </source>
</evidence>
<comment type="catalytic activity">
    <reaction evidence="4">
        <text>glutathione + H2O = L-cysteinylglycine + L-glutamate</text>
        <dbReference type="Rhea" id="RHEA:28807"/>
        <dbReference type="ChEBI" id="CHEBI:15377"/>
        <dbReference type="ChEBI" id="CHEBI:29985"/>
        <dbReference type="ChEBI" id="CHEBI:57925"/>
        <dbReference type="ChEBI" id="CHEBI:61694"/>
        <dbReference type="EC" id="3.4.19.13"/>
    </reaction>
</comment>
<comment type="pathway">
    <text evidence="4">Sulfur metabolism; glutathione metabolism.</text>
</comment>
<dbReference type="Gene3D" id="3.60.20.40">
    <property type="match status" value="1"/>
</dbReference>
<dbReference type="InterPro" id="IPR000938">
    <property type="entry name" value="CAP-Gly_domain"/>
</dbReference>
<keyword evidence="4" id="KW-0808">Transferase</keyword>
<dbReference type="PROSITE" id="PS50235">
    <property type="entry name" value="USP_3"/>
    <property type="match status" value="1"/>
</dbReference>
<dbReference type="PANTHER" id="PTHR11686:SF54">
    <property type="entry name" value="GLUTATHIONE HYDROLASE 7"/>
    <property type="match status" value="1"/>
</dbReference>
<dbReference type="InterPro" id="IPR043137">
    <property type="entry name" value="GGT_ssub_C"/>
</dbReference>
<dbReference type="Pfam" id="PF01302">
    <property type="entry name" value="CAP_GLY"/>
    <property type="match status" value="1"/>
</dbReference>
<dbReference type="InterPro" id="IPR028889">
    <property type="entry name" value="USP"/>
</dbReference>
<comment type="catalytic activity">
    <reaction evidence="4">
        <text>an N-terminal (5-L-glutamyl)-[peptide] + an alpha-amino acid = 5-L-glutamyl amino acid + an N-terminal L-alpha-aminoacyl-[peptide]</text>
        <dbReference type="Rhea" id="RHEA:23904"/>
        <dbReference type="Rhea" id="RHEA-COMP:9780"/>
        <dbReference type="Rhea" id="RHEA-COMP:9795"/>
        <dbReference type="ChEBI" id="CHEBI:77644"/>
        <dbReference type="ChEBI" id="CHEBI:78597"/>
        <dbReference type="ChEBI" id="CHEBI:78599"/>
        <dbReference type="ChEBI" id="CHEBI:78608"/>
        <dbReference type="EC" id="2.3.2.2"/>
    </reaction>
</comment>
<dbReference type="SUPFAM" id="SSF56235">
    <property type="entry name" value="N-terminal nucleophile aminohydrolases (Ntn hydrolases)"/>
    <property type="match status" value="1"/>
</dbReference>
<dbReference type="SUPFAM" id="SSF54001">
    <property type="entry name" value="Cysteine proteinases"/>
    <property type="match status" value="1"/>
</dbReference>
<dbReference type="Pfam" id="PF01019">
    <property type="entry name" value="G_glu_transpept"/>
    <property type="match status" value="1"/>
</dbReference>
<feature type="binding site" evidence="3">
    <location>
        <position position="447"/>
    </location>
    <ligand>
        <name>L-glutamate</name>
        <dbReference type="ChEBI" id="CHEBI:29985"/>
    </ligand>
</feature>
<comment type="caution">
    <text evidence="8">The sequence shown here is derived from an EMBL/GenBank/DDBJ whole genome shotgun (WGS) entry which is preliminary data.</text>
</comment>
<dbReference type="InterPro" id="IPR029055">
    <property type="entry name" value="Ntn_hydrolases_N"/>
</dbReference>
<feature type="binding site" evidence="3">
    <location>
        <begin position="474"/>
        <end position="475"/>
    </location>
    <ligand>
        <name>L-glutamate</name>
        <dbReference type="ChEBI" id="CHEBI:29985"/>
    </ligand>
</feature>
<accession>A0A5J5DJG6</accession>
<dbReference type="SMART" id="SM01052">
    <property type="entry name" value="CAP_GLY"/>
    <property type="match status" value="1"/>
</dbReference>
<keyword evidence="9" id="KW-1185">Reference proteome</keyword>
<feature type="transmembrane region" description="Helical" evidence="4">
    <location>
        <begin position="41"/>
        <end position="64"/>
    </location>
</feature>
<dbReference type="GO" id="GO:0103068">
    <property type="term" value="F:leukotriene C4 gamma-glutamyl transferase activity"/>
    <property type="evidence" value="ECO:0007669"/>
    <property type="project" value="UniProtKB-EC"/>
</dbReference>
<feature type="non-terminal residue" evidence="8">
    <location>
        <position position="1"/>
    </location>
</feature>
<comment type="function">
    <text evidence="4">Cleaves the gamma-glutamyl peptide bond of glutathione and glutathione conjugates.</text>
</comment>
<dbReference type="PRINTS" id="PR01210">
    <property type="entry name" value="GGTRANSPTASE"/>
</dbReference>
<dbReference type="GO" id="GO:0006751">
    <property type="term" value="P:glutathione catabolic process"/>
    <property type="evidence" value="ECO:0007669"/>
    <property type="project" value="UniProtKB-UniRule"/>
</dbReference>
<dbReference type="PROSITE" id="PS50245">
    <property type="entry name" value="CAP_GLY_2"/>
    <property type="match status" value="1"/>
</dbReference>
<dbReference type="EMBL" id="VOFY01000004">
    <property type="protein sequence ID" value="KAA8593471.1"/>
    <property type="molecule type" value="Genomic_DNA"/>
</dbReference>
<dbReference type="AlphaFoldDB" id="A0A5J5DJG6"/>
<feature type="region of interest" description="Disordered" evidence="5">
    <location>
        <begin position="823"/>
        <end position="850"/>
    </location>
</feature>
<keyword evidence="4" id="KW-0472">Membrane</keyword>
<keyword evidence="4" id="KW-0012">Acyltransferase</keyword>
<dbReference type="Gene3D" id="3.90.70.10">
    <property type="entry name" value="Cysteine proteinases"/>
    <property type="match status" value="1"/>
</dbReference>
<comment type="similarity">
    <text evidence="1">Belongs to the gamma-glutamyltransferase family.</text>
</comment>
<keyword evidence="4" id="KW-0378">Hydrolase</keyword>
<dbReference type="GO" id="GO:0036374">
    <property type="term" value="F:glutathione hydrolase activity"/>
    <property type="evidence" value="ECO:0007669"/>
    <property type="project" value="UniProtKB-UniRule"/>
</dbReference>
<evidence type="ECO:0000259" key="6">
    <source>
        <dbReference type="PROSITE" id="PS50235"/>
    </source>
</evidence>
<evidence type="ECO:0000256" key="4">
    <source>
        <dbReference type="RuleBase" id="RU368068"/>
    </source>
</evidence>
<feature type="domain" description="USP" evidence="6">
    <location>
        <begin position="864"/>
        <end position="1190"/>
    </location>
</feature>
<evidence type="ECO:0000313" key="9">
    <source>
        <dbReference type="Proteomes" id="UP000327493"/>
    </source>
</evidence>
<evidence type="ECO:0000313" key="8">
    <source>
        <dbReference type="EMBL" id="KAA8593471.1"/>
    </source>
</evidence>
<dbReference type="FunFam" id="2.30.30.190:FF:000007">
    <property type="entry name" value="Putative ubiquitin carboxyl-terminal hydrolase CYLD"/>
    <property type="match status" value="1"/>
</dbReference>
<protein>
    <recommendedName>
        <fullName evidence="4">Glutathione hydrolase</fullName>
        <ecNumber evidence="4">2.3.2.2</ecNumber>
        <ecNumber evidence="4">3.4.19.13</ecNumber>
    </recommendedName>
    <alternativeName>
        <fullName evidence="4">Gamma-glutamyltransferase</fullName>
    </alternativeName>
    <alternativeName>
        <fullName evidence="4">Gamma-glutamyltranspeptidase</fullName>
    </alternativeName>
</protein>
<dbReference type="GO" id="GO:0005886">
    <property type="term" value="C:plasma membrane"/>
    <property type="evidence" value="ECO:0007669"/>
    <property type="project" value="TreeGrafter"/>
</dbReference>
<keyword evidence="2" id="KW-0597">Phosphoprotein</keyword>
<dbReference type="Gene3D" id="2.30.30.190">
    <property type="entry name" value="CAP Gly-rich-like domain"/>
    <property type="match status" value="1"/>
</dbReference>
<feature type="domain" description="CAP-Gly" evidence="7">
    <location>
        <begin position="766"/>
        <end position="809"/>
    </location>
</feature>
<evidence type="ECO:0000256" key="2">
    <source>
        <dbReference type="ARBA" id="ARBA00022553"/>
    </source>
</evidence>
<proteinExistence type="inferred from homology"/>
<keyword evidence="4" id="KW-0812">Transmembrane</keyword>
<dbReference type="Proteomes" id="UP000327493">
    <property type="component" value="Chromosome 4"/>
</dbReference>
<dbReference type="InterPro" id="IPR038765">
    <property type="entry name" value="Papain-like_cys_pep_sf"/>
</dbReference>
<dbReference type="InterPro" id="IPR000101">
    <property type="entry name" value="GGT_peptidase"/>
</dbReference>
<evidence type="ECO:0000256" key="5">
    <source>
        <dbReference type="SAM" id="MobiDB-lite"/>
    </source>
</evidence>
<name>A0A5J5DJG6_9PERO</name>
<feature type="compositionally biased region" description="Polar residues" evidence="5">
    <location>
        <begin position="823"/>
        <end position="832"/>
    </location>
</feature>
<comment type="subcellular location">
    <subcellularLocation>
        <location evidence="4">Membrane</location>
        <topology evidence="4">Single-pass type II membrane protein</topology>
    </subcellularLocation>
</comment>
<dbReference type="SUPFAM" id="SSF74924">
    <property type="entry name" value="Cap-Gly domain"/>
    <property type="match status" value="1"/>
</dbReference>
<dbReference type="InterPro" id="IPR043138">
    <property type="entry name" value="GGT_lsub"/>
</dbReference>
<evidence type="ECO:0000256" key="1">
    <source>
        <dbReference type="ARBA" id="ARBA00009381"/>
    </source>
</evidence>
<sequence>LSHLPKDVPLKLASGSSNLFDRSLSNLKEKYKDCCSQDIPLYLYAVPIAFAIGVTIVLILNIYLGGSLMFVKGKVVSDHELCTALGQRVLHDRGSSVDAAISATLCLGVVHPHVSGVGGGGVMLVHDIHKNETRVINFQGTAPKTLKEEMPWNVSEQKVCKWVCQVCSEGYTVLIPCMGGKSFDKSNVLPQNLCSLSWEDVVNRATAVAKEGFNVSFNLADAILKVKGEQLSQRFRNIFLPNGQALLPGSFLRMSSLAGVIEAGLENFYNGNLSQEMEDEVQTNGGVLSRDDISNYSVQVEQPVEGMYNDFIIQVPPPPSAGAVLILALNVLEGLHLNGNNNTENQTHHFVAEALKGALALASSLDDPKYNSSRHAEVLHQRINSSDTSPPKYNAIVHSLQTELMSGQVVVMGPDDLIVSVASSLSMPFGSRIITRSGVILNSLMLDFSWSNKSPGQILNNQKNRVQPGKRPLSSLMPTIVVPSWHKCGIYMALSSSAGQESLEYIGGNMEPKTLPKEKFFIVIRGKSRKGFCRGCIGRVEAELQPGELMGLLYLGGSNAGTPKSGGIVRREDTYPLTRHQAQLLLFVYPASKRIELLCNPQLFSAICKLSQDDLVVVKHKKGHLPGMVKNLMQIGKKDNKDDLHMLGFEVEFVDSDHNFSSKKPDPLPLFSAADIVQVVPSYSLHLGLHCKDSQCGGLNRNAVTRINSMPNIGSCTQQVRDDDTEQSVIQSQSSSTSPVSLEVGSMVEVVSNTGITVYGVIQWLGALEGKTGEWAGIELDYEVNGCTDGTYGSQRYFTCEGNKALFIPVRKCSPDSRFFCSSTGGETSKPTDTPPVPPFEDTEENAPPIPESKALSLLVGRMKGIQGHINSCYLDATLFSLFGSSVTLENICQKPADMDKPINCTLRKIVNCLRRQGFVPAANPEEFITVLFQKVLCMEPLLKLRSRQDICHGAYTLQVFLEKEQMGQMPTVQQLLDTSCLSGDLKFEEIPSCLLVQMPRFGNKYKMFSHIIPSTELDITDLLYNSPRECFVCGHLAEYECLQCLPDRKLQPGRIKQYCSTCNSQVHTHPSRQDHSPKTLAVPADVASNTPVPRHTMQLFAVLCIQTSHYVSFVKYGSDPHSWLFFDSMADRCGDDQHGYNIPEIRACPELGDFLSLPEEELARSNPSQAPELVRRLLCDSYMFLYHNSTTPLSKLSHQE</sequence>